<sequence>MSDIPATRRCIYCFQCKLVGEFSLEHIWPDALGGSLCDDLFKTKEVCAKCNNICGLFVDGAFIKTWFVQTEIANQGSEFLDPSKPTAVPLQYLGVEPDLSTDAGEICERWQGPAGERIYHFHLADEDRWDTFAGGDTIRRKTKDPGRAYLALSSPEEFWSLTAALSFRQQFAKVKRCVLTKVEIDNPRFKPVMPGLFPQGDPANPQEARDRTVLAEALSRNRVHSRIPVQADFDGRFLCKVALGLGHKIFGAQHGESAYGAELRKGLWVRDVRERRDLKIRGTGMLGGGGGTIPQQLREFLTWPGAWTICIWSHADLLAAHIHSPSGSRLSIVIAEDITQYAATDTALYLDGQIYMISLPGESFVGPIALPDFLGHKLGNKAVPGLRAIELRDDIANLLPPKKLPLQSEGLHSCNRLQRRQTGLARMSS</sequence>
<evidence type="ECO:0000313" key="2">
    <source>
        <dbReference type="EMBL" id="QIB41324.1"/>
    </source>
</evidence>
<name>A0A7L5BR84_9HYPH</name>
<accession>A0A7L5BR84</accession>
<dbReference type="Proteomes" id="UP000464865">
    <property type="component" value="Plasmid p5"/>
</dbReference>
<dbReference type="InterPro" id="IPR029471">
    <property type="entry name" value="HNH_5"/>
</dbReference>
<dbReference type="RefSeq" id="WP_082186274.1">
    <property type="nucleotide sequence ID" value="NZ_CP048637.1"/>
</dbReference>
<keyword evidence="2" id="KW-0378">Hydrolase</keyword>
<keyword evidence="2" id="KW-0614">Plasmid</keyword>
<gene>
    <name evidence="2" type="ORF">G3A56_26215</name>
</gene>
<feature type="domain" description="HNH endonuclease 5" evidence="1">
    <location>
        <begin position="10"/>
        <end position="66"/>
    </location>
</feature>
<protein>
    <submittedName>
        <fullName evidence="2">HNH endonuclease</fullName>
    </submittedName>
</protein>
<dbReference type="KEGG" id="roy:G3A56_26215"/>
<proteinExistence type="predicted"/>
<dbReference type="EMBL" id="CP048637">
    <property type="protein sequence ID" value="QIB41324.1"/>
    <property type="molecule type" value="Genomic_DNA"/>
</dbReference>
<keyword evidence="2" id="KW-0540">Nuclease</keyword>
<reference evidence="2 3" key="1">
    <citation type="submission" date="2020-02" db="EMBL/GenBank/DDBJ databases">
        <title>Plant-Promoting Endophytic Bacterium Rhizobium oryzihabitans sp. nov., Isolated from the Root of Rice.</title>
        <authorList>
            <person name="zhao J."/>
            <person name="Zhang G."/>
        </authorList>
    </citation>
    <scope>NUCLEOTIDE SEQUENCE [LARGE SCALE GENOMIC DNA]</scope>
    <source>
        <strain evidence="2 3">M15</strain>
        <plasmid evidence="2 3">p5</plasmid>
    </source>
</reference>
<keyword evidence="2" id="KW-0255">Endonuclease</keyword>
<keyword evidence="3" id="KW-1185">Reference proteome</keyword>
<evidence type="ECO:0000259" key="1">
    <source>
        <dbReference type="Pfam" id="PF14279"/>
    </source>
</evidence>
<dbReference type="GO" id="GO:0004519">
    <property type="term" value="F:endonuclease activity"/>
    <property type="evidence" value="ECO:0007669"/>
    <property type="project" value="UniProtKB-KW"/>
</dbReference>
<dbReference type="Pfam" id="PF14279">
    <property type="entry name" value="HNH_5"/>
    <property type="match status" value="1"/>
</dbReference>
<organism evidence="2 3">
    <name type="scientific">Rhizobium oryzihabitans</name>
    <dbReference type="NCBI Taxonomy" id="2267833"/>
    <lineage>
        <taxon>Bacteria</taxon>
        <taxon>Pseudomonadati</taxon>
        <taxon>Pseudomonadota</taxon>
        <taxon>Alphaproteobacteria</taxon>
        <taxon>Hyphomicrobiales</taxon>
        <taxon>Rhizobiaceae</taxon>
        <taxon>Rhizobium/Agrobacterium group</taxon>
        <taxon>Rhizobium</taxon>
    </lineage>
</organism>
<dbReference type="AlphaFoldDB" id="A0A7L5BR84"/>
<evidence type="ECO:0000313" key="3">
    <source>
        <dbReference type="Proteomes" id="UP000464865"/>
    </source>
</evidence>
<geneLocation type="plasmid" evidence="2 3">
    <name>p5</name>
</geneLocation>